<reference evidence="3 4" key="1">
    <citation type="submission" date="2024-10" db="EMBL/GenBank/DDBJ databases">
        <title>The Natural Products Discovery Center: Release of the First 8490 Sequenced Strains for Exploring Actinobacteria Biosynthetic Diversity.</title>
        <authorList>
            <person name="Kalkreuter E."/>
            <person name="Kautsar S.A."/>
            <person name="Yang D."/>
            <person name="Bader C.D."/>
            <person name="Teijaro C.N."/>
            <person name="Fluegel L."/>
            <person name="Davis C.M."/>
            <person name="Simpson J.R."/>
            <person name="Lauterbach L."/>
            <person name="Steele A.D."/>
            <person name="Gui C."/>
            <person name="Meng S."/>
            <person name="Li G."/>
            <person name="Viehrig K."/>
            <person name="Ye F."/>
            <person name="Su P."/>
            <person name="Kiefer A.F."/>
            <person name="Nichols A."/>
            <person name="Cepeda A.J."/>
            <person name="Yan W."/>
            <person name="Fan B."/>
            <person name="Jiang Y."/>
            <person name="Adhikari A."/>
            <person name="Zheng C.-J."/>
            <person name="Schuster L."/>
            <person name="Cowan T.M."/>
            <person name="Smanski M.J."/>
            <person name="Chevrette M.G."/>
            <person name="De Carvalho L.P.S."/>
            <person name="Shen B."/>
        </authorList>
    </citation>
    <scope>NUCLEOTIDE SEQUENCE [LARGE SCALE GENOMIC DNA]</scope>
    <source>
        <strain evidence="3 4">NPDC012605</strain>
    </source>
</reference>
<dbReference type="SUPFAM" id="SSF51735">
    <property type="entry name" value="NAD(P)-binding Rossmann-fold domains"/>
    <property type="match status" value="1"/>
</dbReference>
<dbReference type="PANTHER" id="PTHR14239:SF10">
    <property type="entry name" value="REDUCTASE"/>
    <property type="match status" value="1"/>
</dbReference>
<evidence type="ECO:0000256" key="1">
    <source>
        <dbReference type="ARBA" id="ARBA00023002"/>
    </source>
</evidence>
<evidence type="ECO:0000313" key="4">
    <source>
        <dbReference type="Proteomes" id="UP001602370"/>
    </source>
</evidence>
<dbReference type="InterPro" id="IPR051267">
    <property type="entry name" value="STEAP_metalloreductase"/>
</dbReference>
<name>A0ABW6XY01_9ACTN</name>
<dbReference type="PANTHER" id="PTHR14239">
    <property type="entry name" value="DUDULIN-RELATED"/>
    <property type="match status" value="1"/>
</dbReference>
<dbReference type="RefSeq" id="WP_388309698.1">
    <property type="nucleotide sequence ID" value="NZ_JBIBDZ010000010.1"/>
</dbReference>
<proteinExistence type="predicted"/>
<accession>A0ABW6XY01</accession>
<dbReference type="Gene3D" id="3.40.50.720">
    <property type="entry name" value="NAD(P)-binding Rossmann-like Domain"/>
    <property type="match status" value="1"/>
</dbReference>
<keyword evidence="1" id="KW-0560">Oxidoreductase</keyword>
<gene>
    <name evidence="3" type="ORF">ACFY8C_29275</name>
</gene>
<dbReference type="Pfam" id="PF03807">
    <property type="entry name" value="F420_oxidored"/>
    <property type="match status" value="1"/>
</dbReference>
<protein>
    <submittedName>
        <fullName evidence="3">NADPH-dependent F420 reductase</fullName>
    </submittedName>
</protein>
<evidence type="ECO:0000313" key="3">
    <source>
        <dbReference type="EMBL" id="MFF5922396.1"/>
    </source>
</evidence>
<sequence>MTLMRIGILGTGNVGRALASAWARAGHDVVLGSRRPDAPELLAELKELTASGLRVDGPAGAAAHAEVLVNATPGTASVALLRTIGAEVLADRIILDVGVGFLEDGSLSHPGVSLGEEIQQAFPETRVVKTLCTIDRKVMIAPDSLEGPATVFLSGEDAEAKKVVRGLIGDLGWADDALLDLGGIATARGQENFALLFIGIAGATGTYEFGVRVVLPTSGGSGLDH</sequence>
<organism evidence="3 4">
    <name type="scientific">Streptomyces flavochromogenes</name>
    <dbReference type="NCBI Taxonomy" id="68199"/>
    <lineage>
        <taxon>Bacteria</taxon>
        <taxon>Bacillati</taxon>
        <taxon>Actinomycetota</taxon>
        <taxon>Actinomycetes</taxon>
        <taxon>Kitasatosporales</taxon>
        <taxon>Streptomycetaceae</taxon>
        <taxon>Streptomyces</taxon>
    </lineage>
</organism>
<feature type="domain" description="Pyrroline-5-carboxylate reductase catalytic N-terminal" evidence="2">
    <location>
        <begin position="5"/>
        <end position="99"/>
    </location>
</feature>
<evidence type="ECO:0000259" key="2">
    <source>
        <dbReference type="Pfam" id="PF03807"/>
    </source>
</evidence>
<dbReference type="Proteomes" id="UP001602370">
    <property type="component" value="Unassembled WGS sequence"/>
</dbReference>
<dbReference type="InterPro" id="IPR028939">
    <property type="entry name" value="P5C_Rdtase_cat_N"/>
</dbReference>
<comment type="caution">
    <text evidence="3">The sequence shown here is derived from an EMBL/GenBank/DDBJ whole genome shotgun (WGS) entry which is preliminary data.</text>
</comment>
<dbReference type="InterPro" id="IPR036291">
    <property type="entry name" value="NAD(P)-bd_dom_sf"/>
</dbReference>
<dbReference type="EMBL" id="JBIBDZ010000010">
    <property type="protein sequence ID" value="MFF5922396.1"/>
    <property type="molecule type" value="Genomic_DNA"/>
</dbReference>
<keyword evidence="4" id="KW-1185">Reference proteome</keyword>